<proteinExistence type="predicted"/>
<keyword evidence="2" id="KW-1185">Reference proteome</keyword>
<gene>
    <name evidence="1" type="primary">BQ5605_C003g02500</name>
    <name evidence="1" type="ORF">BQ5605_C003G02500</name>
</gene>
<reference evidence="1 2" key="1">
    <citation type="submission" date="2016-11" db="EMBL/GenBank/DDBJ databases">
        <authorList>
            <person name="Jaros S."/>
            <person name="Januszkiewicz K."/>
            <person name="Wedrychowicz H."/>
        </authorList>
    </citation>
    <scope>NUCLEOTIDE SEQUENCE [LARGE SCALE GENOMIC DNA]</scope>
</reference>
<dbReference type="EMBL" id="FQNC01000042">
    <property type="protein sequence ID" value="SGY41355.1"/>
    <property type="molecule type" value="Genomic_DNA"/>
</dbReference>
<evidence type="ECO:0000313" key="1">
    <source>
        <dbReference type="EMBL" id="SGY41355.1"/>
    </source>
</evidence>
<protein>
    <submittedName>
        <fullName evidence="1">BQ5605_C003g02500 protein</fullName>
    </submittedName>
</protein>
<dbReference type="AlphaFoldDB" id="A0A2X0P4E9"/>
<dbReference type="Proteomes" id="UP000249464">
    <property type="component" value="Unassembled WGS sequence"/>
</dbReference>
<sequence>MAATVPCTDGNALTGNSTTVFNCQANYTLFDNQCEYGFPYALFPGYGLSKPFAAKQQPFGPFTPDHQNTELCAITHPKARVIFFIGFSFNPATCSGQNGPLDQDLARVTDTSGYVLLKGLCSDGLKSSFVSAKKAGPACKQVFISPNDTVI</sequence>
<name>A0A2X0P4E9_9BASI</name>
<dbReference type="STRING" id="796604.A0A2X0P4E9"/>
<organism evidence="1 2">
    <name type="scientific">Microbotryum silenes-dioicae</name>
    <dbReference type="NCBI Taxonomy" id="796604"/>
    <lineage>
        <taxon>Eukaryota</taxon>
        <taxon>Fungi</taxon>
        <taxon>Dikarya</taxon>
        <taxon>Basidiomycota</taxon>
        <taxon>Pucciniomycotina</taxon>
        <taxon>Microbotryomycetes</taxon>
        <taxon>Microbotryales</taxon>
        <taxon>Microbotryaceae</taxon>
        <taxon>Microbotryum</taxon>
    </lineage>
</organism>
<accession>A0A2X0P4E9</accession>
<evidence type="ECO:0000313" key="2">
    <source>
        <dbReference type="Proteomes" id="UP000249464"/>
    </source>
</evidence>